<name>A0ABU9LMX7_9BACL</name>
<protein>
    <submittedName>
        <fullName evidence="1">Uncharacterized protein</fullName>
    </submittedName>
</protein>
<evidence type="ECO:0000313" key="1">
    <source>
        <dbReference type="EMBL" id="MEL5988814.1"/>
    </source>
</evidence>
<proteinExistence type="predicted"/>
<comment type="caution">
    <text evidence="1">The sequence shown here is derived from an EMBL/GenBank/DDBJ whole genome shotgun (WGS) entry which is preliminary data.</text>
</comment>
<reference evidence="1 2" key="1">
    <citation type="submission" date="2024-04" db="EMBL/GenBank/DDBJ databases">
        <authorList>
            <person name="Wu Y.S."/>
            <person name="Zhang L."/>
        </authorList>
    </citation>
    <scope>NUCLEOTIDE SEQUENCE [LARGE SCALE GENOMIC DNA]</scope>
    <source>
        <strain evidence="1 2">KG-01</strain>
    </source>
</reference>
<accession>A0ABU9LMX7</accession>
<organism evidence="1 2">
    <name type="scientific">Kurthia gibsonii</name>
    <dbReference type="NCBI Taxonomy" id="33946"/>
    <lineage>
        <taxon>Bacteria</taxon>
        <taxon>Bacillati</taxon>
        <taxon>Bacillota</taxon>
        <taxon>Bacilli</taxon>
        <taxon>Bacillales</taxon>
        <taxon>Caryophanaceae</taxon>
        <taxon>Kurthia</taxon>
    </lineage>
</organism>
<gene>
    <name evidence="1" type="ORF">AAF454_10430</name>
</gene>
<dbReference type="EMBL" id="JBCEWA010000007">
    <property type="protein sequence ID" value="MEL5988814.1"/>
    <property type="molecule type" value="Genomic_DNA"/>
</dbReference>
<evidence type="ECO:0000313" key="2">
    <source>
        <dbReference type="Proteomes" id="UP001398420"/>
    </source>
</evidence>
<keyword evidence="2" id="KW-1185">Reference proteome</keyword>
<dbReference type="Proteomes" id="UP001398420">
    <property type="component" value="Unassembled WGS sequence"/>
</dbReference>
<sequence length="41" mass="4709">MMMSYVVTIADAYYASFFTEHKTPPQLQLAQTSSFAIEYAR</sequence>